<dbReference type="Gene3D" id="3.40.1080.10">
    <property type="entry name" value="Glutaconate Coenzyme A-transferase"/>
    <property type="match status" value="1"/>
</dbReference>
<dbReference type="Pfam" id="PF01144">
    <property type="entry name" value="CoA_trans"/>
    <property type="match status" value="1"/>
</dbReference>
<dbReference type="SUPFAM" id="SSF100950">
    <property type="entry name" value="NagB/RpiA/CoA transferase-like"/>
    <property type="match status" value="1"/>
</dbReference>
<dbReference type="Proteomes" id="UP000467214">
    <property type="component" value="Unassembled WGS sequence"/>
</dbReference>
<proteinExistence type="predicted"/>
<accession>A0A845BSE8</accession>
<dbReference type="SMART" id="SM00882">
    <property type="entry name" value="CoA_trans"/>
    <property type="match status" value="1"/>
</dbReference>
<sequence length="291" mass="31790">MNKEMTLAAVAGRIKSGMTIGIGGWGPRRKPMAIVREILRSDVTDLTVVAYGGPEVGMLCAAGKVKKLVFGFVTMDAIPLEPFYRKAREAGMLELMELDEGMLEWGLRAAGMRLPFLPTRCGLATDVLAKNPEIKTIASPYDDGEVLLAMPALELDVALLHVNDADRWGNTLITGRDAYFDALFARAAKESFVSCERLQDKFSLTASEAKANLFERYLVTGVVHAPGGAHPTLNNPDYGWDLAHMKTYAAAATEDGGWEAYRARYIAGGEEAYRHEAGLPARLLDLQHPVF</sequence>
<name>A0A845BSE8_9NEIS</name>
<keyword evidence="1" id="KW-0808">Transferase</keyword>
<organism evidence="1 2">
    <name type="scientific">Craterilacuibacter sinensis</name>
    <dbReference type="NCBI Taxonomy" id="2686017"/>
    <lineage>
        <taxon>Bacteria</taxon>
        <taxon>Pseudomonadati</taxon>
        <taxon>Pseudomonadota</taxon>
        <taxon>Betaproteobacteria</taxon>
        <taxon>Neisseriales</taxon>
        <taxon>Neisseriaceae</taxon>
        <taxon>Craterilacuibacter</taxon>
    </lineage>
</organism>
<keyword evidence="2" id="KW-1185">Reference proteome</keyword>
<evidence type="ECO:0000313" key="2">
    <source>
        <dbReference type="Proteomes" id="UP000467214"/>
    </source>
</evidence>
<reference evidence="1 2" key="1">
    <citation type="submission" date="2019-12" db="EMBL/GenBank/DDBJ databases">
        <title>Neisseriaceae gen. nov. sp. Genome sequencing and assembly.</title>
        <authorList>
            <person name="Liu Z."/>
            <person name="Li A."/>
        </authorList>
    </citation>
    <scope>NUCLEOTIDE SEQUENCE [LARGE SCALE GENOMIC DNA]</scope>
    <source>
        <strain evidence="1 2">B2N2-7</strain>
    </source>
</reference>
<dbReference type="AlphaFoldDB" id="A0A845BSE8"/>
<dbReference type="GO" id="GO:0008410">
    <property type="term" value="F:CoA-transferase activity"/>
    <property type="evidence" value="ECO:0007669"/>
    <property type="project" value="InterPro"/>
</dbReference>
<dbReference type="PANTHER" id="PTHR13707:SF57">
    <property type="entry name" value="SUCCINYL-COA:3-KETOACID COENZYME A TRANSFERASE SUBUNIT B-RELATED"/>
    <property type="match status" value="1"/>
</dbReference>
<dbReference type="Gene3D" id="3.30.30.40">
    <property type="match status" value="1"/>
</dbReference>
<evidence type="ECO:0000313" key="1">
    <source>
        <dbReference type="EMBL" id="MXR37461.1"/>
    </source>
</evidence>
<gene>
    <name evidence="1" type="ORF">GQF02_10790</name>
</gene>
<dbReference type="EMBL" id="WSSB01000009">
    <property type="protein sequence ID" value="MXR37461.1"/>
    <property type="molecule type" value="Genomic_DNA"/>
</dbReference>
<dbReference type="InterPro" id="IPR037171">
    <property type="entry name" value="NagB/RpiA_transferase-like"/>
</dbReference>
<dbReference type="RefSeq" id="WP_160797049.1">
    <property type="nucleotide sequence ID" value="NZ_WSSB01000009.1"/>
</dbReference>
<protein>
    <submittedName>
        <fullName evidence="1">Acyl CoA--acetate/3-ketoacid CoA transferase subunit alpha</fullName>
    </submittedName>
</protein>
<dbReference type="InterPro" id="IPR004165">
    <property type="entry name" value="CoA_trans_fam_I"/>
</dbReference>
<dbReference type="PANTHER" id="PTHR13707">
    <property type="entry name" value="KETOACID-COENZYME A TRANSFERASE"/>
    <property type="match status" value="1"/>
</dbReference>
<comment type="caution">
    <text evidence="1">The sequence shown here is derived from an EMBL/GenBank/DDBJ whole genome shotgun (WGS) entry which is preliminary data.</text>
</comment>